<dbReference type="EMBL" id="HG677814">
    <property type="protein sequence ID" value="CDJ44912.1"/>
    <property type="molecule type" value="Genomic_DNA"/>
</dbReference>
<sequence>GITALQWLICVLLGVGSVVVGALLLLLPYSRLPQTGKREVDLLQESRSIALASRGR</sequence>
<organism evidence="2 3">
    <name type="scientific">Eimeria tenella</name>
    <name type="common">Coccidian parasite</name>
    <dbReference type="NCBI Taxonomy" id="5802"/>
    <lineage>
        <taxon>Eukaryota</taxon>
        <taxon>Sar</taxon>
        <taxon>Alveolata</taxon>
        <taxon>Apicomplexa</taxon>
        <taxon>Conoidasida</taxon>
        <taxon>Coccidia</taxon>
        <taxon>Eucoccidiorida</taxon>
        <taxon>Eimeriorina</taxon>
        <taxon>Eimeriidae</taxon>
        <taxon>Eimeria</taxon>
    </lineage>
</organism>
<dbReference type="Proteomes" id="UP000030747">
    <property type="component" value="Unassembled WGS sequence"/>
</dbReference>
<evidence type="ECO:0000313" key="3">
    <source>
        <dbReference type="Proteomes" id="UP000030747"/>
    </source>
</evidence>
<gene>
    <name evidence="2" type="ORF">ETH_00036235</name>
</gene>
<dbReference type="GeneID" id="25256288"/>
<reference evidence="2" key="1">
    <citation type="submission" date="2013-10" db="EMBL/GenBank/DDBJ databases">
        <title>Genomic analysis of the causative agents of coccidiosis in chickens.</title>
        <authorList>
            <person name="Reid A.J."/>
            <person name="Blake D."/>
            <person name="Billington K."/>
            <person name="Browne H."/>
            <person name="Dunn M."/>
            <person name="Hung S."/>
            <person name="Kawahara F."/>
            <person name="Miranda-Saavedra D."/>
            <person name="Mourier T."/>
            <person name="Nagra H."/>
            <person name="Otto T.D."/>
            <person name="Rawlings N."/>
            <person name="Sanchez A."/>
            <person name="Sanders M."/>
            <person name="Subramaniam C."/>
            <person name="Tay Y."/>
            <person name="Dear P."/>
            <person name="Doerig C."/>
            <person name="Gruber A."/>
            <person name="Parkinson J."/>
            <person name="Shirley M."/>
            <person name="Wan K.L."/>
            <person name="Berriman M."/>
            <person name="Tomley F."/>
            <person name="Pain A."/>
        </authorList>
    </citation>
    <scope>NUCLEOTIDE SEQUENCE [LARGE SCALE GENOMIC DNA]</scope>
    <source>
        <strain evidence="2">Houghton</strain>
    </source>
</reference>
<feature type="transmembrane region" description="Helical" evidence="1">
    <location>
        <begin position="6"/>
        <end position="29"/>
    </location>
</feature>
<dbReference type="AlphaFoldDB" id="U6L3G6"/>
<dbReference type="RefSeq" id="XP_013235659.1">
    <property type="nucleotide sequence ID" value="XM_013380205.1"/>
</dbReference>
<protein>
    <submittedName>
        <fullName evidence="2">Uncharacterized protein</fullName>
    </submittedName>
</protein>
<keyword evidence="1" id="KW-0472">Membrane</keyword>
<keyword evidence="3" id="KW-1185">Reference proteome</keyword>
<evidence type="ECO:0000313" key="2">
    <source>
        <dbReference type="EMBL" id="CDJ44912.1"/>
    </source>
</evidence>
<reference evidence="2" key="2">
    <citation type="submission" date="2013-10" db="EMBL/GenBank/DDBJ databases">
        <authorList>
            <person name="Aslett M."/>
        </authorList>
    </citation>
    <scope>NUCLEOTIDE SEQUENCE [LARGE SCALE GENOMIC DNA]</scope>
    <source>
        <strain evidence="2">Houghton</strain>
    </source>
</reference>
<evidence type="ECO:0000256" key="1">
    <source>
        <dbReference type="SAM" id="Phobius"/>
    </source>
</evidence>
<keyword evidence="1" id="KW-0812">Transmembrane</keyword>
<name>U6L3G6_EIMTE</name>
<feature type="non-terminal residue" evidence="2">
    <location>
        <position position="1"/>
    </location>
</feature>
<keyword evidence="1" id="KW-1133">Transmembrane helix</keyword>
<accession>U6L3G6</accession>
<proteinExistence type="predicted"/>